<dbReference type="EMBL" id="JH767168">
    <property type="protein sequence ID" value="EQC31485.1"/>
    <property type="molecule type" value="Genomic_DNA"/>
</dbReference>
<dbReference type="RefSeq" id="XP_008614884.1">
    <property type="nucleotide sequence ID" value="XM_008616662.1"/>
</dbReference>
<keyword evidence="3" id="KW-1185">Reference proteome</keyword>
<evidence type="ECO:0000256" key="1">
    <source>
        <dbReference type="SAM" id="Phobius"/>
    </source>
</evidence>
<dbReference type="AlphaFoldDB" id="T0QD72"/>
<keyword evidence="1" id="KW-1133">Transmembrane helix</keyword>
<organism evidence="2 3">
    <name type="scientific">Saprolegnia diclina (strain VS20)</name>
    <dbReference type="NCBI Taxonomy" id="1156394"/>
    <lineage>
        <taxon>Eukaryota</taxon>
        <taxon>Sar</taxon>
        <taxon>Stramenopiles</taxon>
        <taxon>Oomycota</taxon>
        <taxon>Saprolegniomycetes</taxon>
        <taxon>Saprolegniales</taxon>
        <taxon>Saprolegniaceae</taxon>
        <taxon>Saprolegnia</taxon>
    </lineage>
</organism>
<name>T0QD72_SAPDV</name>
<reference evidence="2 3" key="1">
    <citation type="submission" date="2012-04" db="EMBL/GenBank/DDBJ databases">
        <title>The Genome Sequence of Saprolegnia declina VS20.</title>
        <authorList>
            <consortium name="The Broad Institute Genome Sequencing Platform"/>
            <person name="Russ C."/>
            <person name="Nusbaum C."/>
            <person name="Tyler B."/>
            <person name="van West P."/>
            <person name="Dieguez-Uribeondo J."/>
            <person name="de Bruijn I."/>
            <person name="Tripathy S."/>
            <person name="Jiang R."/>
            <person name="Young S.K."/>
            <person name="Zeng Q."/>
            <person name="Gargeya S."/>
            <person name="Fitzgerald M."/>
            <person name="Haas B."/>
            <person name="Abouelleil A."/>
            <person name="Alvarado L."/>
            <person name="Arachchi H.M."/>
            <person name="Berlin A."/>
            <person name="Chapman S.B."/>
            <person name="Goldberg J."/>
            <person name="Griggs A."/>
            <person name="Gujja S."/>
            <person name="Hansen M."/>
            <person name="Howarth C."/>
            <person name="Imamovic A."/>
            <person name="Larimer J."/>
            <person name="McCowen C."/>
            <person name="Montmayeur A."/>
            <person name="Murphy C."/>
            <person name="Neiman D."/>
            <person name="Pearson M."/>
            <person name="Priest M."/>
            <person name="Roberts A."/>
            <person name="Saif S."/>
            <person name="Shea T."/>
            <person name="Sisk P."/>
            <person name="Sykes S."/>
            <person name="Wortman J."/>
            <person name="Nusbaum C."/>
            <person name="Birren B."/>
        </authorList>
    </citation>
    <scope>NUCLEOTIDE SEQUENCE [LARGE SCALE GENOMIC DNA]</scope>
    <source>
        <strain evidence="2 3">VS20</strain>
    </source>
</reference>
<sequence length="99" mass="10755">MPRSPSPKAAAADDSGFSLHVVAAFIASVAILLAAQLIAFTIGLCADRYLFVSAFGLTNTGLLALPAVAYVVYKRVVRRLRARRHRHHIVQAKGRHNFS</sequence>
<gene>
    <name evidence="2" type="ORF">SDRG_10661</name>
</gene>
<dbReference type="Proteomes" id="UP000030762">
    <property type="component" value="Unassembled WGS sequence"/>
</dbReference>
<dbReference type="GeneID" id="19951388"/>
<proteinExistence type="predicted"/>
<feature type="transmembrane region" description="Helical" evidence="1">
    <location>
        <begin position="21"/>
        <end position="43"/>
    </location>
</feature>
<accession>T0QD72</accession>
<dbReference type="InParanoid" id="T0QD72"/>
<evidence type="ECO:0000313" key="3">
    <source>
        <dbReference type="Proteomes" id="UP000030762"/>
    </source>
</evidence>
<evidence type="ECO:0000313" key="2">
    <source>
        <dbReference type="EMBL" id="EQC31485.1"/>
    </source>
</evidence>
<feature type="transmembrane region" description="Helical" evidence="1">
    <location>
        <begin position="49"/>
        <end position="73"/>
    </location>
</feature>
<dbReference type="OMA" id="RHRHHIV"/>
<keyword evidence="1" id="KW-0812">Transmembrane</keyword>
<dbReference type="VEuPathDB" id="FungiDB:SDRG_10661"/>
<keyword evidence="1" id="KW-0472">Membrane</keyword>
<protein>
    <submittedName>
        <fullName evidence="2">Uncharacterized protein</fullName>
    </submittedName>
</protein>
<dbReference type="OrthoDB" id="10421194at2759"/>